<proteinExistence type="inferred from homology"/>
<name>A0A460SRL7_LISMN</name>
<dbReference type="InterPro" id="IPR029063">
    <property type="entry name" value="SAM-dependent_MTases_sf"/>
</dbReference>
<accession>A0A460SRL7</accession>
<evidence type="ECO:0000256" key="1">
    <source>
        <dbReference type="ARBA" id="ARBA00022603"/>
    </source>
</evidence>
<reference evidence="11" key="1">
    <citation type="journal article" date="2018" name="Genome Biol.">
        <title>SKESA: strategic k-mer extension for scrupulous assemblies.</title>
        <authorList>
            <person name="Souvorov A."/>
            <person name="Agarwala R."/>
            <person name="Lipman D.J."/>
        </authorList>
    </citation>
    <scope>NUCLEOTIDE SEQUENCE [LARGE SCALE GENOMIC DNA]</scope>
    <source>
        <strain evidence="11">CFIAFB20160038</strain>
    </source>
</reference>
<dbReference type="EMBL" id="AABDDO010000001">
    <property type="protein sequence ID" value="EAG6762991.1"/>
    <property type="molecule type" value="Genomic_DNA"/>
</dbReference>
<evidence type="ECO:0000256" key="5">
    <source>
        <dbReference type="PROSITE-ProRule" id="PRU01016"/>
    </source>
</evidence>
<gene>
    <name evidence="10" type="primary">dcm</name>
    <name evidence="9" type="ORF">AF817_07110</name>
    <name evidence="8" type="ORF">DG57_10705</name>
    <name evidence="10" type="ORF">GT011_06995</name>
    <name evidence="11" type="ORF">GYU24_07385</name>
</gene>
<evidence type="ECO:0000313" key="14">
    <source>
        <dbReference type="Proteomes" id="UP000535556"/>
    </source>
</evidence>
<organism evidence="10 13">
    <name type="scientific">Listeria monocytogenes</name>
    <dbReference type="NCBI Taxonomy" id="1639"/>
    <lineage>
        <taxon>Bacteria</taxon>
        <taxon>Bacillati</taxon>
        <taxon>Bacillota</taxon>
        <taxon>Bacilli</taxon>
        <taxon>Bacillales</taxon>
        <taxon>Listeriaceae</taxon>
        <taxon>Listeria</taxon>
    </lineage>
</organism>
<dbReference type="EMBL" id="AANCZP010000001">
    <property type="protein sequence ID" value="EDN8269089.1"/>
    <property type="molecule type" value="Genomic_DNA"/>
</dbReference>
<evidence type="ECO:0000313" key="11">
    <source>
        <dbReference type="EMBL" id="HAB9175531.1"/>
    </source>
</evidence>
<dbReference type="Proteomes" id="UP000388699">
    <property type="component" value="Unassembled WGS sequence"/>
</dbReference>
<keyword evidence="3 5" id="KW-0949">S-adenosyl-L-methionine</keyword>
<evidence type="ECO:0000256" key="4">
    <source>
        <dbReference type="ARBA" id="ARBA00022747"/>
    </source>
</evidence>
<dbReference type="Proteomes" id="UP000467247">
    <property type="component" value="Unassembled WGS sequence"/>
</dbReference>
<reference evidence="11" key="4">
    <citation type="submission" date="2020-01" db="EMBL/GenBank/DDBJ databases">
        <authorList>
            <consortium name="NCBI Pathogen Detection Project"/>
        </authorList>
    </citation>
    <scope>NUCLEOTIDE SEQUENCE</scope>
    <source>
        <strain evidence="11">CFIAFB20160038</strain>
    </source>
</reference>
<evidence type="ECO:0000256" key="6">
    <source>
        <dbReference type="RuleBase" id="RU000416"/>
    </source>
</evidence>
<dbReference type="EC" id="2.1.1.37" evidence="7"/>
<dbReference type="InterPro" id="IPR018117">
    <property type="entry name" value="C5_DNA_meth_AS"/>
</dbReference>
<evidence type="ECO:0000256" key="3">
    <source>
        <dbReference type="ARBA" id="ARBA00022691"/>
    </source>
</evidence>
<dbReference type="PRINTS" id="PR00105">
    <property type="entry name" value="C5METTRFRASE"/>
</dbReference>
<evidence type="ECO:0000256" key="2">
    <source>
        <dbReference type="ARBA" id="ARBA00022679"/>
    </source>
</evidence>
<dbReference type="NCBIfam" id="TIGR00675">
    <property type="entry name" value="dcm"/>
    <property type="match status" value="1"/>
</dbReference>
<reference evidence="9 14" key="2">
    <citation type="submission" date="2019-04" db="EMBL/GenBank/DDBJ databases">
        <authorList>
            <consortium name="GenomeTrakr network: Whole genome sequencing for foodborne pathogen traceback"/>
        </authorList>
    </citation>
    <scope>NUCLEOTIDE SEQUENCE [LARGE SCALE GENOMIC DNA]</scope>
    <source>
        <strain evidence="9 14">NRRL B-33244</strain>
    </source>
</reference>
<evidence type="ECO:0000313" key="8">
    <source>
        <dbReference type="EMBL" id="EAE0770296.1"/>
    </source>
</evidence>
<dbReference type="EMBL" id="DAAIRR010000001">
    <property type="protein sequence ID" value="HAB9175531.1"/>
    <property type="molecule type" value="Genomic_DNA"/>
</dbReference>
<dbReference type="Gene3D" id="3.90.120.10">
    <property type="entry name" value="DNA Methylase, subunit A, domain 2"/>
    <property type="match status" value="1"/>
</dbReference>
<dbReference type="PROSITE" id="PS51679">
    <property type="entry name" value="SAM_MT_C5"/>
    <property type="match status" value="1"/>
</dbReference>
<dbReference type="Pfam" id="PF00145">
    <property type="entry name" value="DNA_methylase"/>
    <property type="match status" value="1"/>
</dbReference>
<feature type="active site" evidence="5">
    <location>
        <position position="92"/>
    </location>
</feature>
<dbReference type="InterPro" id="IPR001525">
    <property type="entry name" value="C5_MeTfrase"/>
</dbReference>
<evidence type="ECO:0000313" key="13">
    <source>
        <dbReference type="Proteomes" id="UP000467247"/>
    </source>
</evidence>
<dbReference type="GO" id="GO:0032259">
    <property type="term" value="P:methylation"/>
    <property type="evidence" value="ECO:0007669"/>
    <property type="project" value="UniProtKB-KW"/>
</dbReference>
<evidence type="ECO:0000313" key="9">
    <source>
        <dbReference type="EMBL" id="EAG6762991.1"/>
    </source>
</evidence>
<dbReference type="Gene3D" id="3.40.50.150">
    <property type="entry name" value="Vaccinia Virus protein VP39"/>
    <property type="match status" value="1"/>
</dbReference>
<comment type="similarity">
    <text evidence="5 6">Belongs to the class I-like SAM-binding methyltransferase superfamily. C5-methyltransferase family.</text>
</comment>
<evidence type="ECO:0000313" key="12">
    <source>
        <dbReference type="Proteomes" id="UP000388699"/>
    </source>
</evidence>
<keyword evidence="4" id="KW-0680">Restriction system</keyword>
<dbReference type="PROSITE" id="PS00094">
    <property type="entry name" value="C5_MTASE_1"/>
    <property type="match status" value="1"/>
</dbReference>
<dbReference type="Proteomes" id="UP000840928">
    <property type="component" value="Unassembled WGS sequence"/>
</dbReference>
<dbReference type="EMBL" id="AAAQJJ010000011">
    <property type="protein sequence ID" value="EAE0770296.1"/>
    <property type="molecule type" value="Genomic_DNA"/>
</dbReference>
<dbReference type="GO" id="GO:0009307">
    <property type="term" value="P:DNA restriction-modification system"/>
    <property type="evidence" value="ECO:0007669"/>
    <property type="project" value="UniProtKB-KW"/>
</dbReference>
<dbReference type="Proteomes" id="UP000535556">
    <property type="component" value="Unassembled WGS sequence"/>
</dbReference>
<dbReference type="SUPFAM" id="SSF53335">
    <property type="entry name" value="S-adenosyl-L-methionine-dependent methyltransferases"/>
    <property type="match status" value="1"/>
</dbReference>
<sequence length="406" mass="46563">MFFVNYIDLFAGCGGLSLGLHKAGLKGMFAVEKNKDAFTTLKYNLIERRDHFSWPEWLEMKNWDINELIRAHENELRQLCGKVDLIVGGPPCQGFSMAGKRDSDDLRNSLVNSYIEFVKLVQPKKLFFENVHGFTVAFNGKGNKKEVPFSVKLIRELTLLGYNVDSKLIDMSEFGVPQRRKRFILIASKNKDSECFFSDLEENRKSFLSRLGLKYPVTVSQAIGDLEVKNGVLDSMDTKGFKTCKYAMKTTNYQKLMRKDVLKTDIPDSHRFANHRPETIRIFIELMSVDKLSYRITPSMGKVKSLKKRGVTPLKRNTICPTITSIPDDFVHYSEPRIMTVREHARIQSFPDNFHFKGSYTTGGSRRKKEVPRYTQVANAVPPLFAEQVGLTIFHVGIYNLETEEQ</sequence>
<dbReference type="AlphaFoldDB" id="A0A460SRL7"/>
<comment type="caution">
    <text evidence="10">The sequence shown here is derived from an EMBL/GenBank/DDBJ whole genome shotgun (WGS) entry which is preliminary data.</text>
</comment>
<keyword evidence="1 5" id="KW-0489">Methyltransferase</keyword>
<comment type="catalytic activity">
    <reaction evidence="7">
        <text>a 2'-deoxycytidine in DNA + S-adenosyl-L-methionine = a 5-methyl-2'-deoxycytidine in DNA + S-adenosyl-L-homocysteine + H(+)</text>
        <dbReference type="Rhea" id="RHEA:13681"/>
        <dbReference type="Rhea" id="RHEA-COMP:11369"/>
        <dbReference type="Rhea" id="RHEA-COMP:11370"/>
        <dbReference type="ChEBI" id="CHEBI:15378"/>
        <dbReference type="ChEBI" id="CHEBI:57856"/>
        <dbReference type="ChEBI" id="CHEBI:59789"/>
        <dbReference type="ChEBI" id="CHEBI:85452"/>
        <dbReference type="ChEBI" id="CHEBI:85454"/>
        <dbReference type="EC" id="2.1.1.37"/>
    </reaction>
</comment>
<keyword evidence="2 5" id="KW-0808">Transferase</keyword>
<dbReference type="PANTHER" id="PTHR10629">
    <property type="entry name" value="CYTOSINE-SPECIFIC METHYLTRANSFERASE"/>
    <property type="match status" value="1"/>
</dbReference>
<reference evidence="10 13" key="3">
    <citation type="submission" date="2020-01" db="EMBL/GenBank/DDBJ databases">
        <authorList>
            <consortium name="GenomeTrakr: Next Generation Sequencing Network for Food Pathogen Tracability"/>
        </authorList>
    </citation>
    <scope>NUCLEOTIDE SEQUENCE [LARGE SCALE GENOMIC DNA]</scope>
    <source>
        <strain evidence="8 12">CFSAN008016</strain>
        <strain evidence="10 13">FDA00015028</strain>
    </source>
</reference>
<dbReference type="InterPro" id="IPR050390">
    <property type="entry name" value="C5-Methyltransferase"/>
</dbReference>
<dbReference type="PANTHER" id="PTHR10629:SF52">
    <property type="entry name" value="DNA (CYTOSINE-5)-METHYLTRANSFERASE 1"/>
    <property type="match status" value="1"/>
</dbReference>
<evidence type="ECO:0000313" key="10">
    <source>
        <dbReference type="EMBL" id="EDN8269089.1"/>
    </source>
</evidence>
<dbReference type="GO" id="GO:0003886">
    <property type="term" value="F:DNA (cytosine-5-)-methyltransferase activity"/>
    <property type="evidence" value="ECO:0007669"/>
    <property type="project" value="UniProtKB-EC"/>
</dbReference>
<evidence type="ECO:0000256" key="7">
    <source>
        <dbReference type="RuleBase" id="RU000417"/>
    </source>
</evidence>
<protein>
    <recommendedName>
        <fullName evidence="7">Cytosine-specific methyltransferase</fullName>
        <ecNumber evidence="7">2.1.1.37</ecNumber>
    </recommendedName>
</protein>